<dbReference type="InterPro" id="IPR022882">
    <property type="entry name" value="tRNA_adenine-N6_MeTrfase"/>
</dbReference>
<dbReference type="InterPro" id="IPR002052">
    <property type="entry name" value="DNA_methylase_N6_adenine_CS"/>
</dbReference>
<dbReference type="InterPro" id="IPR050210">
    <property type="entry name" value="tRNA_Adenine-N(6)_MTase"/>
</dbReference>
<dbReference type="InterPro" id="IPR029063">
    <property type="entry name" value="SAM-dependent_MTases_sf"/>
</dbReference>
<gene>
    <name evidence="8" type="ORF">QVH07_12320</name>
</gene>
<evidence type="ECO:0000313" key="8">
    <source>
        <dbReference type="EMBL" id="MDN3204940.1"/>
    </source>
</evidence>
<dbReference type="PROSITE" id="PS01131">
    <property type="entry name" value="RRNA_A_DIMETH"/>
    <property type="match status" value="1"/>
</dbReference>
<dbReference type="PANTHER" id="PTHR47739:SF1">
    <property type="entry name" value="TRNA1(VAL) (ADENINE(37)-N6)-METHYLTRANSFERASE"/>
    <property type="match status" value="1"/>
</dbReference>
<keyword evidence="3 6" id="KW-0808">Transferase</keyword>
<dbReference type="EMBL" id="JAUEPH010000005">
    <property type="protein sequence ID" value="MDN3204940.1"/>
    <property type="molecule type" value="Genomic_DNA"/>
</dbReference>
<dbReference type="Proteomes" id="UP001171916">
    <property type="component" value="Unassembled WGS sequence"/>
</dbReference>
<sequence length="235" mass="26804">MANSWFQFKQFLVNQDRCAMKVSTDAVLLGAKASSGDPKHILDIGAGTGVISLMLAQRFPNAKVTGIELDKAGFMQCKENFMASIFSDRLQAVHSSIQGFIPEGTFDLIVSNPPFFSDHLKSNDLQKNKALHTDSLSFEDLVKSIQRLLSPKGEFWCILPPRQMKDFCLIAKSAGLHSDYSLKIFHNPKKKQHREIQRFSWEEKEGSLEKLYLRDESEEHSLQYKRLLSEFLLDF</sequence>
<comment type="function">
    <text evidence="6">Specifically methylates the adenine in position 37 of tRNA(1)(Val) (anticodon cmo5UAC).</text>
</comment>
<proteinExistence type="inferred from homology"/>
<evidence type="ECO:0000256" key="6">
    <source>
        <dbReference type="HAMAP-Rule" id="MF_01872"/>
    </source>
</evidence>
<dbReference type="Gene3D" id="3.40.50.150">
    <property type="entry name" value="Vaccinia Virus protein VP39"/>
    <property type="match status" value="1"/>
</dbReference>
<evidence type="ECO:0000256" key="2">
    <source>
        <dbReference type="ARBA" id="ARBA00022603"/>
    </source>
</evidence>
<keyword evidence="2 6" id="KW-0489">Methyltransferase</keyword>
<comment type="caution">
    <text evidence="8">The sequence shown here is derived from an EMBL/GenBank/DDBJ whole genome shotgun (WGS) entry which is preliminary data.</text>
</comment>
<evidence type="ECO:0000313" key="9">
    <source>
        <dbReference type="Proteomes" id="UP001171916"/>
    </source>
</evidence>
<dbReference type="SUPFAM" id="SSF53335">
    <property type="entry name" value="S-adenosyl-L-methionine-dependent methyltransferases"/>
    <property type="match status" value="1"/>
</dbReference>
<dbReference type="InterPro" id="IPR020596">
    <property type="entry name" value="rRNA_Ade_Mease_Trfase_CS"/>
</dbReference>
<dbReference type="PANTHER" id="PTHR47739">
    <property type="entry name" value="TRNA1(VAL) (ADENINE(37)-N6)-METHYLTRANSFERASE"/>
    <property type="match status" value="1"/>
</dbReference>
<name>A0ABT7YEI4_9BACT</name>
<reference evidence="8" key="1">
    <citation type="submission" date="2023-06" db="EMBL/GenBank/DDBJ databases">
        <title>Robiginitalea aurantiacus sp. nov. and Algoriphagus sediminis sp. nov., isolated from coastal sediment.</title>
        <authorList>
            <person name="Zhou Z.Y."/>
            <person name="An J."/>
            <person name="Jia Y.W."/>
            <person name="Du Z.J."/>
        </authorList>
    </citation>
    <scope>NUCLEOTIDE SEQUENCE</scope>
    <source>
        <strain evidence="8">C2-7</strain>
    </source>
</reference>
<dbReference type="RefSeq" id="WP_290000785.1">
    <property type="nucleotide sequence ID" value="NZ_JAUEPH010000005.1"/>
</dbReference>
<dbReference type="PROSITE" id="PS00092">
    <property type="entry name" value="N6_MTASE"/>
    <property type="match status" value="1"/>
</dbReference>
<keyword evidence="9" id="KW-1185">Reference proteome</keyword>
<feature type="domain" description="Methyltransferase small" evidence="7">
    <location>
        <begin position="37"/>
        <end position="157"/>
    </location>
</feature>
<organism evidence="8 9">
    <name type="scientific">Algoriphagus sediminis</name>
    <dbReference type="NCBI Taxonomy" id="3057113"/>
    <lineage>
        <taxon>Bacteria</taxon>
        <taxon>Pseudomonadati</taxon>
        <taxon>Bacteroidota</taxon>
        <taxon>Cytophagia</taxon>
        <taxon>Cytophagales</taxon>
        <taxon>Cyclobacteriaceae</taxon>
        <taxon>Algoriphagus</taxon>
    </lineage>
</organism>
<protein>
    <recommendedName>
        <fullName evidence="6">tRNA1(Val) (adenine(37)-N6)-methyltransferase</fullName>
        <ecNumber evidence="6">2.1.1.223</ecNumber>
    </recommendedName>
    <alternativeName>
        <fullName evidence="6">tRNA m6A37 methyltransferase</fullName>
    </alternativeName>
</protein>
<evidence type="ECO:0000256" key="1">
    <source>
        <dbReference type="ARBA" id="ARBA00022490"/>
    </source>
</evidence>
<dbReference type="GO" id="GO:0032259">
    <property type="term" value="P:methylation"/>
    <property type="evidence" value="ECO:0007669"/>
    <property type="project" value="UniProtKB-KW"/>
</dbReference>
<dbReference type="EC" id="2.1.1.223" evidence="6"/>
<dbReference type="GO" id="GO:0008168">
    <property type="term" value="F:methyltransferase activity"/>
    <property type="evidence" value="ECO:0007669"/>
    <property type="project" value="UniProtKB-KW"/>
</dbReference>
<evidence type="ECO:0000256" key="4">
    <source>
        <dbReference type="ARBA" id="ARBA00022691"/>
    </source>
</evidence>
<evidence type="ECO:0000259" key="7">
    <source>
        <dbReference type="Pfam" id="PF05175"/>
    </source>
</evidence>
<comment type="subcellular location">
    <subcellularLocation>
        <location evidence="6">Cytoplasm</location>
    </subcellularLocation>
</comment>
<evidence type="ECO:0000256" key="3">
    <source>
        <dbReference type="ARBA" id="ARBA00022679"/>
    </source>
</evidence>
<keyword evidence="1 6" id="KW-0963">Cytoplasm</keyword>
<keyword evidence="5 6" id="KW-0819">tRNA processing</keyword>
<keyword evidence="4 6" id="KW-0949">S-adenosyl-L-methionine</keyword>
<accession>A0ABT7YEI4</accession>
<evidence type="ECO:0000256" key="5">
    <source>
        <dbReference type="ARBA" id="ARBA00022694"/>
    </source>
</evidence>
<dbReference type="HAMAP" id="MF_01872">
    <property type="entry name" value="tRNA_methyltr_YfiC"/>
    <property type="match status" value="1"/>
</dbReference>
<dbReference type="InterPro" id="IPR007848">
    <property type="entry name" value="Small_mtfrase_dom"/>
</dbReference>
<comment type="catalytic activity">
    <reaction evidence="6">
        <text>adenosine(37) in tRNA1(Val) + S-adenosyl-L-methionine = N(6)-methyladenosine(37) in tRNA1(Val) + S-adenosyl-L-homocysteine + H(+)</text>
        <dbReference type="Rhea" id="RHEA:43160"/>
        <dbReference type="Rhea" id="RHEA-COMP:10369"/>
        <dbReference type="Rhea" id="RHEA-COMP:10370"/>
        <dbReference type="ChEBI" id="CHEBI:15378"/>
        <dbReference type="ChEBI" id="CHEBI:57856"/>
        <dbReference type="ChEBI" id="CHEBI:59789"/>
        <dbReference type="ChEBI" id="CHEBI:74411"/>
        <dbReference type="ChEBI" id="CHEBI:74449"/>
        <dbReference type="EC" id="2.1.1.223"/>
    </reaction>
</comment>
<dbReference type="Pfam" id="PF05175">
    <property type="entry name" value="MTS"/>
    <property type="match status" value="1"/>
</dbReference>
<dbReference type="CDD" id="cd02440">
    <property type="entry name" value="AdoMet_MTases"/>
    <property type="match status" value="1"/>
</dbReference>
<comment type="similarity">
    <text evidence="6">Belongs to the methyltransferase superfamily. tRNA (adenine-N(6)-)-methyltransferase family.</text>
</comment>